<dbReference type="AntiFam" id="ANF00261">
    <property type="entry name" value="Protein of unknown function (DUF1534)"/>
</dbReference>
<name>A0A2K4WKE4_9PSED</name>
<sequence>MTLCVTNLRHAPAFKIGRGASRTACDAERRTIVEIVVPDAQCSERHADASVGMIVTVMGVRGDCQALLDSCMRDSWRSSMDG</sequence>
<gene>
    <name evidence="1" type="ORF">CFBP6411_05013</name>
</gene>
<reference evidence="2" key="1">
    <citation type="submission" date="2017-11" db="EMBL/GenBank/DDBJ databases">
        <authorList>
            <person name="Blom J."/>
        </authorList>
    </citation>
    <scope>NUCLEOTIDE SEQUENCE [LARGE SCALE GENOMIC DNA]</scope>
</reference>
<protein>
    <submittedName>
        <fullName evidence="1">Uncharacterized protein</fullName>
    </submittedName>
</protein>
<proteinExistence type="predicted"/>
<evidence type="ECO:0000313" key="1">
    <source>
        <dbReference type="EMBL" id="SOS36370.1"/>
    </source>
</evidence>
<accession>A0A2K4WKE4</accession>
<dbReference type="EMBL" id="LT963408">
    <property type="protein sequence ID" value="SOS36370.1"/>
    <property type="molecule type" value="Genomic_DNA"/>
</dbReference>
<organism evidence="1 2">
    <name type="scientific">Pseudomonas syringae group genomosp. 3</name>
    <dbReference type="NCBI Taxonomy" id="251701"/>
    <lineage>
        <taxon>Bacteria</taxon>
        <taxon>Pseudomonadati</taxon>
        <taxon>Pseudomonadota</taxon>
        <taxon>Gammaproteobacteria</taxon>
        <taxon>Pseudomonadales</taxon>
        <taxon>Pseudomonadaceae</taxon>
        <taxon>Pseudomonas</taxon>
    </lineage>
</organism>
<dbReference type="Proteomes" id="UP000238093">
    <property type="component" value="Chromosome I"/>
</dbReference>
<dbReference type="AlphaFoldDB" id="A0A2K4WKE4"/>
<evidence type="ECO:0000313" key="2">
    <source>
        <dbReference type="Proteomes" id="UP000238093"/>
    </source>
</evidence>